<feature type="domain" description="RRM" evidence="3">
    <location>
        <begin position="68"/>
        <end position="145"/>
    </location>
</feature>
<keyword evidence="1" id="KW-0694">RNA-binding</keyword>
<sequence length="148" mass="16322">MTKIKQTLILGSTLSITSFILLFINTSNLLIALSPTLCIAILLLFITTQSKSAQTSSSEAFNKVSASVTLYIGNLPYKANEDAIKNYFEKVSKVISVRLMKDKRTGRKKGFGFIEVEKSAAKAVITQLNDSVFMERNLIVRPAKDKVA</sequence>
<evidence type="ECO:0000259" key="3">
    <source>
        <dbReference type="PROSITE" id="PS50102"/>
    </source>
</evidence>
<evidence type="ECO:0000256" key="2">
    <source>
        <dbReference type="SAM" id="Phobius"/>
    </source>
</evidence>
<dbReference type="EMBL" id="JBHRSW010000007">
    <property type="protein sequence ID" value="MFC3121269.1"/>
    <property type="molecule type" value="Genomic_DNA"/>
</dbReference>
<dbReference type="Proteomes" id="UP001595478">
    <property type="component" value="Unassembled WGS sequence"/>
</dbReference>
<keyword evidence="5" id="KW-1185">Reference proteome</keyword>
<dbReference type="SMART" id="SM00360">
    <property type="entry name" value="RRM"/>
    <property type="match status" value="1"/>
</dbReference>
<dbReference type="InterPro" id="IPR012677">
    <property type="entry name" value="Nucleotide-bd_a/b_plait_sf"/>
</dbReference>
<keyword evidence="2" id="KW-0812">Transmembrane</keyword>
<dbReference type="PANTHER" id="PTHR48027">
    <property type="entry name" value="HETEROGENEOUS NUCLEAR RIBONUCLEOPROTEIN 87F-RELATED"/>
    <property type="match status" value="1"/>
</dbReference>
<dbReference type="InterPro" id="IPR052462">
    <property type="entry name" value="SLIRP/GR-RBP-like"/>
</dbReference>
<proteinExistence type="predicted"/>
<dbReference type="Pfam" id="PF00076">
    <property type="entry name" value="RRM_1"/>
    <property type="match status" value="1"/>
</dbReference>
<accession>A0ABV7FPH8</accession>
<keyword evidence="2" id="KW-0472">Membrane</keyword>
<gene>
    <name evidence="4" type="ORF">ACFOHL_06520</name>
</gene>
<feature type="transmembrane region" description="Helical" evidence="2">
    <location>
        <begin position="7"/>
        <end position="24"/>
    </location>
</feature>
<name>A0ABV7FPH8_9ALTE</name>
<evidence type="ECO:0000313" key="5">
    <source>
        <dbReference type="Proteomes" id="UP001595478"/>
    </source>
</evidence>
<dbReference type="PROSITE" id="PS50102">
    <property type="entry name" value="RRM"/>
    <property type="match status" value="1"/>
</dbReference>
<feature type="transmembrane region" description="Helical" evidence="2">
    <location>
        <begin position="30"/>
        <end position="48"/>
    </location>
</feature>
<protein>
    <submittedName>
        <fullName evidence="4">RNA recognition motif domain-containing protein</fullName>
    </submittedName>
</protein>
<keyword evidence="2" id="KW-1133">Transmembrane helix</keyword>
<dbReference type="SUPFAM" id="SSF54928">
    <property type="entry name" value="RNA-binding domain, RBD"/>
    <property type="match status" value="1"/>
</dbReference>
<evidence type="ECO:0000256" key="1">
    <source>
        <dbReference type="ARBA" id="ARBA00022884"/>
    </source>
</evidence>
<dbReference type="InterPro" id="IPR000504">
    <property type="entry name" value="RRM_dom"/>
</dbReference>
<dbReference type="Gene3D" id="3.30.70.330">
    <property type="match status" value="1"/>
</dbReference>
<comment type="caution">
    <text evidence="4">The sequence shown here is derived from an EMBL/GenBank/DDBJ whole genome shotgun (WGS) entry which is preliminary data.</text>
</comment>
<dbReference type="RefSeq" id="WP_376919403.1">
    <property type="nucleotide sequence ID" value="NZ_JBHRSW010000007.1"/>
</dbReference>
<organism evidence="4 5">
    <name type="scientific">Agaribacter flavus</name>
    <dbReference type="NCBI Taxonomy" id="1902781"/>
    <lineage>
        <taxon>Bacteria</taxon>
        <taxon>Pseudomonadati</taxon>
        <taxon>Pseudomonadota</taxon>
        <taxon>Gammaproteobacteria</taxon>
        <taxon>Alteromonadales</taxon>
        <taxon>Alteromonadaceae</taxon>
        <taxon>Agaribacter</taxon>
    </lineage>
</organism>
<reference evidence="5" key="1">
    <citation type="journal article" date="2019" name="Int. J. Syst. Evol. Microbiol.">
        <title>The Global Catalogue of Microorganisms (GCM) 10K type strain sequencing project: providing services to taxonomists for standard genome sequencing and annotation.</title>
        <authorList>
            <consortium name="The Broad Institute Genomics Platform"/>
            <consortium name="The Broad Institute Genome Sequencing Center for Infectious Disease"/>
            <person name="Wu L."/>
            <person name="Ma J."/>
        </authorList>
    </citation>
    <scope>NUCLEOTIDE SEQUENCE [LARGE SCALE GENOMIC DNA]</scope>
    <source>
        <strain evidence="5">KCTC 52473</strain>
    </source>
</reference>
<evidence type="ECO:0000313" key="4">
    <source>
        <dbReference type="EMBL" id="MFC3121269.1"/>
    </source>
</evidence>
<dbReference type="InterPro" id="IPR035979">
    <property type="entry name" value="RBD_domain_sf"/>
</dbReference>